<dbReference type="PROSITE" id="PS50017">
    <property type="entry name" value="DEATH_DOMAIN"/>
    <property type="match status" value="1"/>
</dbReference>
<dbReference type="EnsemblMetazoa" id="HelroT160496">
    <property type="protein sequence ID" value="HelroP160496"/>
    <property type="gene ID" value="HelroG160496"/>
</dbReference>
<dbReference type="InterPro" id="IPR011029">
    <property type="entry name" value="DEATH-like_dom_sf"/>
</dbReference>
<evidence type="ECO:0000256" key="4">
    <source>
        <dbReference type="SAM" id="MobiDB-lite"/>
    </source>
</evidence>
<dbReference type="PANTHER" id="PTHR24198">
    <property type="entry name" value="ANKYRIN REPEAT AND PROTEIN KINASE DOMAIN-CONTAINING PROTEIN"/>
    <property type="match status" value="1"/>
</dbReference>
<evidence type="ECO:0000313" key="8">
    <source>
        <dbReference type="Proteomes" id="UP000015101"/>
    </source>
</evidence>
<dbReference type="KEGG" id="hro:HELRODRAFT_160496"/>
<dbReference type="Proteomes" id="UP000015101">
    <property type="component" value="Unassembled WGS sequence"/>
</dbReference>
<keyword evidence="2 3" id="KW-0040">ANK repeat</keyword>
<dbReference type="STRING" id="6412.T1EQB5"/>
<dbReference type="InterPro" id="IPR036770">
    <property type="entry name" value="Ankyrin_rpt-contain_sf"/>
</dbReference>
<dbReference type="InterPro" id="IPR002110">
    <property type="entry name" value="Ankyrin_rpt"/>
</dbReference>
<dbReference type="Gene3D" id="1.25.40.20">
    <property type="entry name" value="Ankyrin repeat-containing domain"/>
    <property type="match status" value="1"/>
</dbReference>
<dbReference type="SUPFAM" id="SSF48403">
    <property type="entry name" value="Ankyrin repeat"/>
    <property type="match status" value="1"/>
</dbReference>
<dbReference type="PROSITE" id="PS50088">
    <property type="entry name" value="ANK_REPEAT"/>
    <property type="match status" value="1"/>
</dbReference>
<dbReference type="EMBL" id="AMQM01000610">
    <property type="status" value="NOT_ANNOTATED_CDS"/>
    <property type="molecule type" value="Genomic_DNA"/>
</dbReference>
<evidence type="ECO:0000256" key="2">
    <source>
        <dbReference type="ARBA" id="ARBA00023043"/>
    </source>
</evidence>
<evidence type="ECO:0000256" key="3">
    <source>
        <dbReference type="PROSITE-ProRule" id="PRU00023"/>
    </source>
</evidence>
<dbReference type="HOGENOM" id="CLU_481700_0_0_1"/>
<dbReference type="GeneID" id="20198765"/>
<dbReference type="EMBL" id="KB096324">
    <property type="protein sequence ID" value="ESO06332.1"/>
    <property type="molecule type" value="Genomic_DNA"/>
</dbReference>
<dbReference type="AlphaFoldDB" id="T1EQB5"/>
<dbReference type="RefSeq" id="XP_009015700.1">
    <property type="nucleotide sequence ID" value="XM_009017452.1"/>
</dbReference>
<evidence type="ECO:0000256" key="1">
    <source>
        <dbReference type="ARBA" id="ARBA00022737"/>
    </source>
</evidence>
<dbReference type="PANTHER" id="PTHR24198:SF165">
    <property type="entry name" value="ANKYRIN REPEAT-CONTAINING PROTEIN-RELATED"/>
    <property type="match status" value="1"/>
</dbReference>
<reference evidence="6 8" key="2">
    <citation type="journal article" date="2013" name="Nature">
        <title>Insights into bilaterian evolution from three spiralian genomes.</title>
        <authorList>
            <person name="Simakov O."/>
            <person name="Marletaz F."/>
            <person name="Cho S.J."/>
            <person name="Edsinger-Gonzales E."/>
            <person name="Havlak P."/>
            <person name="Hellsten U."/>
            <person name="Kuo D.H."/>
            <person name="Larsson T."/>
            <person name="Lv J."/>
            <person name="Arendt D."/>
            <person name="Savage R."/>
            <person name="Osoegawa K."/>
            <person name="de Jong P."/>
            <person name="Grimwood J."/>
            <person name="Chapman J.A."/>
            <person name="Shapiro H."/>
            <person name="Aerts A."/>
            <person name="Otillar R.P."/>
            <person name="Terry A.Y."/>
            <person name="Boore J.L."/>
            <person name="Grigoriev I.V."/>
            <person name="Lindberg D.R."/>
            <person name="Seaver E.C."/>
            <person name="Weisblat D.A."/>
            <person name="Putnam N.H."/>
            <person name="Rokhsar D.S."/>
        </authorList>
    </citation>
    <scope>NUCLEOTIDE SEQUENCE</scope>
</reference>
<evidence type="ECO:0000313" key="7">
    <source>
        <dbReference type="EnsemblMetazoa" id="HelroP160496"/>
    </source>
</evidence>
<organism evidence="7 8">
    <name type="scientific">Helobdella robusta</name>
    <name type="common">Californian leech</name>
    <dbReference type="NCBI Taxonomy" id="6412"/>
    <lineage>
        <taxon>Eukaryota</taxon>
        <taxon>Metazoa</taxon>
        <taxon>Spiralia</taxon>
        <taxon>Lophotrochozoa</taxon>
        <taxon>Annelida</taxon>
        <taxon>Clitellata</taxon>
        <taxon>Hirudinea</taxon>
        <taxon>Rhynchobdellida</taxon>
        <taxon>Glossiphoniidae</taxon>
        <taxon>Helobdella</taxon>
    </lineage>
</organism>
<protein>
    <recommendedName>
        <fullName evidence="5">Death domain-containing protein</fullName>
    </recommendedName>
</protein>
<feature type="compositionally biased region" description="Polar residues" evidence="4">
    <location>
        <begin position="432"/>
        <end position="448"/>
    </location>
</feature>
<accession>T1EQB5</accession>
<proteinExistence type="predicted"/>
<dbReference type="CDD" id="cd01670">
    <property type="entry name" value="Death"/>
    <property type="match status" value="1"/>
</dbReference>
<dbReference type="Gene3D" id="1.10.533.10">
    <property type="entry name" value="Death Domain, Fas"/>
    <property type="match status" value="1"/>
</dbReference>
<feature type="domain" description="Death" evidence="5">
    <location>
        <begin position="500"/>
        <end position="560"/>
    </location>
</feature>
<dbReference type="SMART" id="SM00005">
    <property type="entry name" value="DEATH"/>
    <property type="match status" value="1"/>
</dbReference>
<dbReference type="OrthoDB" id="100767at2759"/>
<dbReference type="SUPFAM" id="SSF47986">
    <property type="entry name" value="DEATH domain"/>
    <property type="match status" value="1"/>
</dbReference>
<keyword evidence="8" id="KW-1185">Reference proteome</keyword>
<feature type="repeat" description="ANK" evidence="3">
    <location>
        <begin position="137"/>
        <end position="169"/>
    </location>
</feature>
<dbReference type="eggNOG" id="KOG4177">
    <property type="taxonomic scope" value="Eukaryota"/>
</dbReference>
<dbReference type="Pfam" id="PF12796">
    <property type="entry name" value="Ank_2"/>
    <property type="match status" value="1"/>
</dbReference>
<keyword evidence="1" id="KW-0677">Repeat</keyword>
<dbReference type="GO" id="GO:0007165">
    <property type="term" value="P:signal transduction"/>
    <property type="evidence" value="ECO:0007669"/>
    <property type="project" value="InterPro"/>
</dbReference>
<gene>
    <name evidence="7" type="primary">20198765</name>
    <name evidence="6" type="ORF">HELRODRAFT_160496</name>
</gene>
<dbReference type="InterPro" id="IPR000488">
    <property type="entry name" value="Death_dom"/>
</dbReference>
<dbReference type="CTD" id="20198765"/>
<evidence type="ECO:0000259" key="5">
    <source>
        <dbReference type="PROSITE" id="PS50017"/>
    </source>
</evidence>
<name>T1EQB5_HELRO</name>
<dbReference type="SMART" id="SM00248">
    <property type="entry name" value="ANK"/>
    <property type="match status" value="4"/>
</dbReference>
<evidence type="ECO:0000313" key="6">
    <source>
        <dbReference type="EMBL" id="ESO06332.1"/>
    </source>
</evidence>
<sequence>MSQPSKVVEKIFQEVKNEDLASIKQILSADKDLKKWCSLVKEEIAIVTLMESLLESDIMLPRLVMCGVRVMSPLHYAALRGADSILAFILAYTRVPVQTTLSGGSSLLHMACFAGNMTTIKMLIDEWSADAHQKDSYGWSPLHYASIGGQLLCAEELCRKGANPMDRDQDGTTPAYRAYNFGHDDLVVFFKNLTRNNPKLLIVEQNGANNGASDNSVNKRRTSSNKIADIDFIIDNAYDFPDDNMVTKVQCKYVPSKETSNNDKTVNVGGSIYDLPDNIDSNKLAPNISDDPKKEISKKKIQALVESQLKDVFNDNFSDPYLQPINDNSNLYGTMNNGSIQNIGFKTLKYLLKSEFQKYKSTIIPPNQTSYPQQQQNKDDQIYDDIYEEIVKCSVRDRENKWVRGGQTVRGRFDQERPPLPPRNSIIKNDPYRTNQPPSGTPQADQSVSKDFNVASSKLNLIEETQVIKEACFNELLCVLESGDWQKLALALPIRDNKSLASEKIKKIEKQFPKDPRKQARAALQDWNFYYGKNATLDKLVEAMKKCGLVEKIHNVELASKSEFAA</sequence>
<dbReference type="InParanoid" id="T1EQB5"/>
<reference evidence="7" key="3">
    <citation type="submission" date="2015-06" db="UniProtKB">
        <authorList>
            <consortium name="EnsemblMetazoa"/>
        </authorList>
    </citation>
    <scope>IDENTIFICATION</scope>
</reference>
<feature type="region of interest" description="Disordered" evidence="4">
    <location>
        <begin position="409"/>
        <end position="448"/>
    </location>
</feature>
<reference evidence="8" key="1">
    <citation type="submission" date="2012-12" db="EMBL/GenBank/DDBJ databases">
        <authorList>
            <person name="Hellsten U."/>
            <person name="Grimwood J."/>
            <person name="Chapman J.A."/>
            <person name="Shapiro H."/>
            <person name="Aerts A."/>
            <person name="Otillar R.P."/>
            <person name="Terry A.Y."/>
            <person name="Boore J.L."/>
            <person name="Simakov O."/>
            <person name="Marletaz F."/>
            <person name="Cho S.-J."/>
            <person name="Edsinger-Gonzales E."/>
            <person name="Havlak P."/>
            <person name="Kuo D.-H."/>
            <person name="Larsson T."/>
            <person name="Lv J."/>
            <person name="Arendt D."/>
            <person name="Savage R."/>
            <person name="Osoegawa K."/>
            <person name="de Jong P."/>
            <person name="Lindberg D.R."/>
            <person name="Seaver E.C."/>
            <person name="Weisblat D.A."/>
            <person name="Putnam N.H."/>
            <person name="Grigoriev I.V."/>
            <person name="Rokhsar D.S."/>
        </authorList>
    </citation>
    <scope>NUCLEOTIDE SEQUENCE</scope>
</reference>
<dbReference type="Pfam" id="PF00531">
    <property type="entry name" value="Death"/>
    <property type="match status" value="1"/>
</dbReference>